<proteinExistence type="predicted"/>
<feature type="repeat" description="ANK" evidence="3">
    <location>
        <begin position="224"/>
        <end position="256"/>
    </location>
</feature>
<dbReference type="SMART" id="SM00248">
    <property type="entry name" value="ANK"/>
    <property type="match status" value="9"/>
</dbReference>
<evidence type="ECO:0008006" key="6">
    <source>
        <dbReference type="Google" id="ProtNLM"/>
    </source>
</evidence>
<dbReference type="Gene3D" id="1.25.40.20">
    <property type="entry name" value="Ankyrin repeat-containing domain"/>
    <property type="match status" value="3"/>
</dbReference>
<evidence type="ECO:0000313" key="4">
    <source>
        <dbReference type="EMBL" id="KAJ3553331.1"/>
    </source>
</evidence>
<protein>
    <recommendedName>
        <fullName evidence="6">Ankyrin repeat protein</fullName>
    </recommendedName>
</protein>
<sequence length="704" mass="78865">MTASSQWRSQPKLKGLGMWAKDMWDELRTKKPPISALQILAFFDLDRIVAKWLEKSRTANGGDTAEYQEFLSSALYLAAIQGSHRTALVLLSNGADPLREHGKMELTALQGACLQGHVDAVDALFRNTSDELCVEMVSHKNRYSRTALLDACSSTHVVKRILGVMSQMDKPAARELLLHQSARAGQAGNAMHSAAEADNPDVIDELLNFRPGGRILLDEPCSRNGETPLHRAARVGSANAVRRLLERGANPNALDKHGNTAAMLAANEVASLTGGCLELLLPHTDLKVQNTLHRRNILHTACHFGRARHVKALLPYLEKDQSLLSAREDGNLLPIMCASLRPHHFKFLCIEYLIPLMGRDLLPVKDAQELQRILMRYNQPQAFALLLKEFPDQQKLMMNKHSTLLSKAIARGHLPIVEAILTVYGKSDLEVRNPEGLTPLMQVAHLGYSDIVRYLLDNGADINAIGSGDRSALEWCAELNDADIVEAIWQHDPELLKPTPNDDKVLKMVSARNHVRKLWLKHNVVPGLDKPVEEIQCLYSLREDPDKVSGLSGEANQGIYLESDPIPETVKIPLSRLRISISAQDQGWSDHVVNHPKDKDSIRGSNTWLEIAVKRGDELIRQVEFSYIKLNTNQWDVYEDTWEVNEGFEIPCKKRWPQNYDKAGVKSLMAMIRPGDRLCVVMRAQFAGWACRVSRAELTAWYED</sequence>
<dbReference type="VEuPathDB" id="FungiDB:F4678DRAFT_467363"/>
<gene>
    <name evidence="4" type="ORF">NPX13_g10910</name>
</gene>
<organism evidence="4 5">
    <name type="scientific">Xylaria arbuscula</name>
    <dbReference type="NCBI Taxonomy" id="114810"/>
    <lineage>
        <taxon>Eukaryota</taxon>
        <taxon>Fungi</taxon>
        <taxon>Dikarya</taxon>
        <taxon>Ascomycota</taxon>
        <taxon>Pezizomycotina</taxon>
        <taxon>Sordariomycetes</taxon>
        <taxon>Xylariomycetidae</taxon>
        <taxon>Xylariales</taxon>
        <taxon>Xylariaceae</taxon>
        <taxon>Xylaria</taxon>
    </lineage>
</organism>
<reference evidence="4" key="1">
    <citation type="submission" date="2022-07" db="EMBL/GenBank/DDBJ databases">
        <title>Genome Sequence of Xylaria arbuscula.</title>
        <authorList>
            <person name="Buettner E."/>
        </authorList>
    </citation>
    <scope>NUCLEOTIDE SEQUENCE</scope>
    <source>
        <strain evidence="4">VT107</strain>
    </source>
</reference>
<evidence type="ECO:0000256" key="3">
    <source>
        <dbReference type="PROSITE-ProRule" id="PRU00023"/>
    </source>
</evidence>
<dbReference type="PRINTS" id="PR01415">
    <property type="entry name" value="ANKYRIN"/>
</dbReference>
<dbReference type="EMBL" id="JANPWZ010003306">
    <property type="protein sequence ID" value="KAJ3553331.1"/>
    <property type="molecule type" value="Genomic_DNA"/>
</dbReference>
<dbReference type="PANTHER" id="PTHR24173">
    <property type="entry name" value="ANKYRIN REPEAT CONTAINING"/>
    <property type="match status" value="1"/>
</dbReference>
<comment type="caution">
    <text evidence="4">The sequence shown here is derived from an EMBL/GenBank/DDBJ whole genome shotgun (WGS) entry which is preliminary data.</text>
</comment>
<keyword evidence="2 3" id="KW-0040">ANK repeat</keyword>
<dbReference type="PROSITE" id="PS50088">
    <property type="entry name" value="ANK_REPEAT"/>
    <property type="match status" value="2"/>
</dbReference>
<name>A0A9W8TH21_9PEZI</name>
<dbReference type="PANTHER" id="PTHR24173:SF74">
    <property type="entry name" value="ANKYRIN REPEAT DOMAIN-CONTAINING PROTEIN 16"/>
    <property type="match status" value="1"/>
</dbReference>
<dbReference type="SUPFAM" id="SSF48403">
    <property type="entry name" value="Ankyrin repeat"/>
    <property type="match status" value="1"/>
</dbReference>
<dbReference type="AlphaFoldDB" id="A0A9W8TH21"/>
<dbReference type="Proteomes" id="UP001148614">
    <property type="component" value="Unassembled WGS sequence"/>
</dbReference>
<dbReference type="PROSITE" id="PS50297">
    <property type="entry name" value="ANK_REP_REGION"/>
    <property type="match status" value="2"/>
</dbReference>
<evidence type="ECO:0000313" key="5">
    <source>
        <dbReference type="Proteomes" id="UP001148614"/>
    </source>
</evidence>
<accession>A0A9W8TH21</accession>
<dbReference type="InterPro" id="IPR036770">
    <property type="entry name" value="Ankyrin_rpt-contain_sf"/>
</dbReference>
<evidence type="ECO:0000256" key="1">
    <source>
        <dbReference type="ARBA" id="ARBA00022737"/>
    </source>
</evidence>
<keyword evidence="1" id="KW-0677">Repeat</keyword>
<dbReference type="Pfam" id="PF12796">
    <property type="entry name" value="Ank_2"/>
    <property type="match status" value="2"/>
</dbReference>
<keyword evidence="5" id="KW-1185">Reference proteome</keyword>
<feature type="repeat" description="ANK" evidence="3">
    <location>
        <begin position="435"/>
        <end position="467"/>
    </location>
</feature>
<evidence type="ECO:0000256" key="2">
    <source>
        <dbReference type="ARBA" id="ARBA00023043"/>
    </source>
</evidence>
<dbReference type="InterPro" id="IPR002110">
    <property type="entry name" value="Ankyrin_rpt"/>
</dbReference>